<organism evidence="2 3">
    <name type="scientific">Pelobates cultripes</name>
    <name type="common">Western spadefoot toad</name>
    <dbReference type="NCBI Taxonomy" id="61616"/>
    <lineage>
        <taxon>Eukaryota</taxon>
        <taxon>Metazoa</taxon>
        <taxon>Chordata</taxon>
        <taxon>Craniata</taxon>
        <taxon>Vertebrata</taxon>
        <taxon>Euteleostomi</taxon>
        <taxon>Amphibia</taxon>
        <taxon>Batrachia</taxon>
        <taxon>Anura</taxon>
        <taxon>Pelobatoidea</taxon>
        <taxon>Pelobatidae</taxon>
        <taxon>Pelobates</taxon>
    </lineage>
</organism>
<gene>
    <name evidence="2" type="ORF">PECUL_23A013623</name>
</gene>
<feature type="compositionally biased region" description="Basic and acidic residues" evidence="1">
    <location>
        <begin position="1"/>
        <end position="22"/>
    </location>
</feature>
<evidence type="ECO:0000313" key="2">
    <source>
        <dbReference type="EMBL" id="CAH2324764.1"/>
    </source>
</evidence>
<feature type="region of interest" description="Disordered" evidence="1">
    <location>
        <begin position="75"/>
        <end position="104"/>
    </location>
</feature>
<name>A0AAD1WW47_PELCU</name>
<dbReference type="AlphaFoldDB" id="A0AAD1WW47"/>
<feature type="non-terminal residue" evidence="2">
    <location>
        <position position="144"/>
    </location>
</feature>
<proteinExistence type="predicted"/>
<protein>
    <submittedName>
        <fullName evidence="2">Uncharacterized protein</fullName>
    </submittedName>
</protein>
<evidence type="ECO:0000313" key="3">
    <source>
        <dbReference type="Proteomes" id="UP001295444"/>
    </source>
</evidence>
<dbReference type="Proteomes" id="UP001295444">
    <property type="component" value="Chromosome 12"/>
</dbReference>
<dbReference type="EMBL" id="OW240923">
    <property type="protein sequence ID" value="CAH2324764.1"/>
    <property type="molecule type" value="Genomic_DNA"/>
</dbReference>
<evidence type="ECO:0000256" key="1">
    <source>
        <dbReference type="SAM" id="MobiDB-lite"/>
    </source>
</evidence>
<sequence>TTRQHQELRDATERTRRKDTKPADTINQHNIKHSPESNRQQKTTAIMQCNGREGSPADDKGHTDKYNSYQGLCKANDIDSHPHDTYPVPTTRRWQHHQTRPTTTWTKDGRQATVTPQRIGLWGWYITKGDRRQLKSLGNIWERL</sequence>
<feature type="non-terminal residue" evidence="2">
    <location>
        <position position="1"/>
    </location>
</feature>
<feature type="region of interest" description="Disordered" evidence="1">
    <location>
        <begin position="1"/>
        <end position="42"/>
    </location>
</feature>
<accession>A0AAD1WW47</accession>
<reference evidence="2" key="1">
    <citation type="submission" date="2022-03" db="EMBL/GenBank/DDBJ databases">
        <authorList>
            <person name="Alioto T."/>
            <person name="Alioto T."/>
            <person name="Gomez Garrido J."/>
        </authorList>
    </citation>
    <scope>NUCLEOTIDE SEQUENCE</scope>
</reference>
<keyword evidence="3" id="KW-1185">Reference proteome</keyword>